<dbReference type="SMART" id="SM00387">
    <property type="entry name" value="HATPase_c"/>
    <property type="match status" value="1"/>
</dbReference>
<evidence type="ECO:0000313" key="13">
    <source>
        <dbReference type="Proteomes" id="UP000070675"/>
    </source>
</evidence>
<keyword evidence="13" id="KW-1185">Reference proteome</keyword>
<organism evidence="12 13">
    <name type="scientific">Atopobium deltae</name>
    <dbReference type="NCBI Taxonomy" id="1393034"/>
    <lineage>
        <taxon>Bacteria</taxon>
        <taxon>Bacillati</taxon>
        <taxon>Actinomycetota</taxon>
        <taxon>Coriobacteriia</taxon>
        <taxon>Coriobacteriales</taxon>
        <taxon>Atopobiaceae</taxon>
        <taxon>Atopobium</taxon>
    </lineage>
</organism>
<evidence type="ECO:0000256" key="10">
    <source>
        <dbReference type="SAM" id="Phobius"/>
    </source>
</evidence>
<dbReference type="CDD" id="cd00082">
    <property type="entry name" value="HisKA"/>
    <property type="match status" value="1"/>
</dbReference>
<dbReference type="SUPFAM" id="SSF47384">
    <property type="entry name" value="Homodimeric domain of signal transducing histidine kinase"/>
    <property type="match status" value="1"/>
</dbReference>
<dbReference type="PATRIC" id="fig|1393034.3.peg.237"/>
<dbReference type="FunFam" id="1.10.287.130:FF:000001">
    <property type="entry name" value="Two-component sensor histidine kinase"/>
    <property type="match status" value="1"/>
</dbReference>
<keyword evidence="8" id="KW-0902">Two-component regulatory system</keyword>
<dbReference type="SUPFAM" id="SSF55874">
    <property type="entry name" value="ATPase domain of HSP90 chaperone/DNA topoisomerase II/histidine kinase"/>
    <property type="match status" value="1"/>
</dbReference>
<reference evidence="13" key="1">
    <citation type="submission" date="2016-01" db="EMBL/GenBank/DDBJ databases">
        <authorList>
            <person name="Mitreva M."/>
            <person name="Pepin K.H."/>
            <person name="Mihindukulasuriya K.A."/>
            <person name="Fulton R."/>
            <person name="Fronick C."/>
            <person name="O'Laughlin M."/>
            <person name="Miner T."/>
            <person name="Herter B."/>
            <person name="Rosa B.A."/>
            <person name="Cordes M."/>
            <person name="Tomlinson C."/>
            <person name="Wollam A."/>
            <person name="Palsikar V.B."/>
            <person name="Mardis E.R."/>
            <person name="Wilson R.K."/>
        </authorList>
    </citation>
    <scope>NUCLEOTIDE SEQUENCE [LARGE SCALE GENOMIC DNA]</scope>
    <source>
        <strain evidence="13">DNF00019</strain>
    </source>
</reference>
<evidence type="ECO:0000259" key="11">
    <source>
        <dbReference type="PROSITE" id="PS50109"/>
    </source>
</evidence>
<dbReference type="GO" id="GO:0000155">
    <property type="term" value="F:phosphorelay sensor kinase activity"/>
    <property type="evidence" value="ECO:0007669"/>
    <property type="project" value="InterPro"/>
</dbReference>
<name>A0A133XWR4_9ACTN</name>
<comment type="catalytic activity">
    <reaction evidence="1">
        <text>ATP + protein L-histidine = ADP + protein N-phospho-L-histidine.</text>
        <dbReference type="EC" id="2.7.13.3"/>
    </reaction>
</comment>
<evidence type="ECO:0000313" key="12">
    <source>
        <dbReference type="EMBL" id="KXB35371.1"/>
    </source>
</evidence>
<comment type="subcellular location">
    <subcellularLocation>
        <location evidence="3">Cell membrane</location>
    </subcellularLocation>
</comment>
<dbReference type="OrthoDB" id="9813151at2"/>
<dbReference type="GO" id="GO:0005509">
    <property type="term" value="F:calcium ion binding"/>
    <property type="evidence" value="ECO:0007669"/>
    <property type="project" value="UniProtKB-ARBA"/>
</dbReference>
<dbReference type="PRINTS" id="PR00344">
    <property type="entry name" value="BCTRLSENSOR"/>
</dbReference>
<keyword evidence="5" id="KW-0597">Phosphoprotein</keyword>
<feature type="domain" description="Histidine kinase" evidence="11">
    <location>
        <begin position="233"/>
        <end position="475"/>
    </location>
</feature>
<keyword evidence="10" id="KW-0812">Transmembrane</keyword>
<keyword evidence="6" id="KW-0808">Transferase</keyword>
<feature type="transmembrane region" description="Helical" evidence="10">
    <location>
        <begin position="149"/>
        <end position="168"/>
    </location>
</feature>
<dbReference type="FunFam" id="3.30.565.10:FF:000006">
    <property type="entry name" value="Sensor histidine kinase WalK"/>
    <property type="match status" value="1"/>
</dbReference>
<proteinExistence type="predicted"/>
<accession>A0A133XWR4</accession>
<dbReference type="EMBL" id="LSCR01000003">
    <property type="protein sequence ID" value="KXB35371.1"/>
    <property type="molecule type" value="Genomic_DNA"/>
</dbReference>
<evidence type="ECO:0000256" key="4">
    <source>
        <dbReference type="ARBA" id="ARBA00012438"/>
    </source>
</evidence>
<dbReference type="Gene3D" id="1.10.287.130">
    <property type="match status" value="1"/>
</dbReference>
<dbReference type="InterPro" id="IPR005467">
    <property type="entry name" value="His_kinase_dom"/>
</dbReference>
<keyword evidence="7 12" id="KW-0418">Kinase</keyword>
<evidence type="ECO:0000256" key="3">
    <source>
        <dbReference type="ARBA" id="ARBA00004236"/>
    </source>
</evidence>
<dbReference type="InterPro" id="IPR036097">
    <property type="entry name" value="HisK_dim/P_sf"/>
</dbReference>
<evidence type="ECO:0000256" key="1">
    <source>
        <dbReference type="ARBA" id="ARBA00000085"/>
    </source>
</evidence>
<evidence type="ECO:0000256" key="7">
    <source>
        <dbReference type="ARBA" id="ARBA00022777"/>
    </source>
</evidence>
<evidence type="ECO:0000256" key="5">
    <source>
        <dbReference type="ARBA" id="ARBA00022553"/>
    </source>
</evidence>
<dbReference type="PANTHER" id="PTHR43711">
    <property type="entry name" value="TWO-COMPONENT HISTIDINE KINASE"/>
    <property type="match status" value="1"/>
</dbReference>
<protein>
    <recommendedName>
        <fullName evidence="4">histidine kinase</fullName>
        <ecNumber evidence="4">2.7.13.3</ecNumber>
    </recommendedName>
</protein>
<comment type="cofactor">
    <cofactor evidence="2">
        <name>a divalent metal cation</name>
        <dbReference type="ChEBI" id="CHEBI:60240"/>
    </cofactor>
</comment>
<dbReference type="CDD" id="cd00075">
    <property type="entry name" value="HATPase"/>
    <property type="match status" value="1"/>
</dbReference>
<keyword evidence="9 10" id="KW-0472">Membrane</keyword>
<comment type="caution">
    <text evidence="12">The sequence shown here is derived from an EMBL/GenBank/DDBJ whole genome shotgun (WGS) entry which is preliminary data.</text>
</comment>
<dbReference type="InterPro" id="IPR036890">
    <property type="entry name" value="HATPase_C_sf"/>
</dbReference>
<dbReference type="Pfam" id="PF02518">
    <property type="entry name" value="HATPase_c"/>
    <property type="match status" value="1"/>
</dbReference>
<dbReference type="InterPro" id="IPR050736">
    <property type="entry name" value="Sensor_HK_Regulatory"/>
</dbReference>
<dbReference type="AlphaFoldDB" id="A0A133XWR4"/>
<dbReference type="PROSITE" id="PS50109">
    <property type="entry name" value="HIS_KIN"/>
    <property type="match status" value="1"/>
</dbReference>
<dbReference type="Pfam" id="PF00512">
    <property type="entry name" value="HisKA"/>
    <property type="match status" value="1"/>
</dbReference>
<evidence type="ECO:0000256" key="6">
    <source>
        <dbReference type="ARBA" id="ARBA00022679"/>
    </source>
</evidence>
<evidence type="ECO:0000256" key="9">
    <source>
        <dbReference type="ARBA" id="ARBA00023136"/>
    </source>
</evidence>
<evidence type="ECO:0000256" key="8">
    <source>
        <dbReference type="ARBA" id="ARBA00023012"/>
    </source>
</evidence>
<dbReference type="RefSeq" id="WP_066304613.1">
    <property type="nucleotide sequence ID" value="NZ_KQ959485.1"/>
</dbReference>
<dbReference type="Proteomes" id="UP000070675">
    <property type="component" value="Unassembled WGS sequence"/>
</dbReference>
<dbReference type="InterPro" id="IPR004358">
    <property type="entry name" value="Sig_transdc_His_kin-like_C"/>
</dbReference>
<gene>
    <name evidence="12" type="ORF">HMPREF3192_00241</name>
</gene>
<dbReference type="GO" id="GO:0005886">
    <property type="term" value="C:plasma membrane"/>
    <property type="evidence" value="ECO:0007669"/>
    <property type="project" value="UniProtKB-SubCell"/>
</dbReference>
<feature type="transmembrane region" description="Helical" evidence="10">
    <location>
        <begin position="9"/>
        <end position="32"/>
    </location>
</feature>
<dbReference type="STRING" id="1393034.HMPREF3192_00241"/>
<dbReference type="InterPro" id="IPR003594">
    <property type="entry name" value="HATPase_dom"/>
</dbReference>
<dbReference type="EC" id="2.7.13.3" evidence="4"/>
<dbReference type="PANTHER" id="PTHR43711:SF26">
    <property type="entry name" value="SENSOR HISTIDINE KINASE RCSC"/>
    <property type="match status" value="1"/>
</dbReference>
<keyword evidence="10" id="KW-1133">Transmembrane helix</keyword>
<dbReference type="SMART" id="SM00388">
    <property type="entry name" value="HisKA"/>
    <property type="match status" value="1"/>
</dbReference>
<dbReference type="Gene3D" id="3.30.565.10">
    <property type="entry name" value="Histidine kinase-like ATPase, C-terminal domain"/>
    <property type="match status" value="1"/>
</dbReference>
<evidence type="ECO:0000256" key="2">
    <source>
        <dbReference type="ARBA" id="ARBA00001968"/>
    </source>
</evidence>
<dbReference type="InterPro" id="IPR003661">
    <property type="entry name" value="HisK_dim/P_dom"/>
</dbReference>
<sequence>MNKKIFRTIWLVALSVFLASLAFIMTVSYSYLSSEQLKQLRIEARLAAQGVERLGKDYFTNLDTKDYRITWISQDGEVLFDDDANASKMQNHRERPEVQQAQTSGFGQATRHSFTLDDQQSYVALRLTDKSIIRMSATQLSFLTLLLRWIQPILIVVLIGVGVSFVLARQLSKKIMQPLNELDFSRPERYFGKADYQEIEPLLMHMAQQQRQLKANQEQIEKTALIRQEFTANASHELKTPLHVISGYAELLKNRMVPDENITEFADKICTEATRMSKLAEDIINLSKLDSGGAELSHERCDLYQICKNVRDSLEPTATKAQVSLYVHGDHAFVDGSPALLHSIVYNLCDNAIKYNHPGGSVHLYLEQDAQDAVGATASAQGTVNATKSGALTTLRVHDTGIGIPPQDIDRIFERFYRVDKSRSKQAGGTGLGLSIVKHAVQLHNGNIHVQSYNGVGAGSGQAEGTTFTVTFPAQ</sequence>